<organism evidence="2 3">
    <name type="scientific">Laccaria amethystina LaAM-08-1</name>
    <dbReference type="NCBI Taxonomy" id="1095629"/>
    <lineage>
        <taxon>Eukaryota</taxon>
        <taxon>Fungi</taxon>
        <taxon>Dikarya</taxon>
        <taxon>Basidiomycota</taxon>
        <taxon>Agaricomycotina</taxon>
        <taxon>Agaricomycetes</taxon>
        <taxon>Agaricomycetidae</taxon>
        <taxon>Agaricales</taxon>
        <taxon>Agaricineae</taxon>
        <taxon>Hydnangiaceae</taxon>
        <taxon>Laccaria</taxon>
    </lineage>
</organism>
<name>A0A0C9WZP2_9AGAR</name>
<feature type="compositionally biased region" description="Low complexity" evidence="1">
    <location>
        <begin position="103"/>
        <end position="115"/>
    </location>
</feature>
<dbReference type="Proteomes" id="UP000054477">
    <property type="component" value="Unassembled WGS sequence"/>
</dbReference>
<protein>
    <submittedName>
        <fullName evidence="2">Uncharacterized protein</fullName>
    </submittedName>
</protein>
<reference evidence="3" key="2">
    <citation type="submission" date="2015-01" db="EMBL/GenBank/DDBJ databases">
        <title>Evolutionary Origins and Diversification of the Mycorrhizal Mutualists.</title>
        <authorList>
            <consortium name="DOE Joint Genome Institute"/>
            <consortium name="Mycorrhizal Genomics Consortium"/>
            <person name="Kohler A."/>
            <person name="Kuo A."/>
            <person name="Nagy L.G."/>
            <person name="Floudas D."/>
            <person name="Copeland A."/>
            <person name="Barry K.W."/>
            <person name="Cichocki N."/>
            <person name="Veneault-Fourrey C."/>
            <person name="LaButti K."/>
            <person name="Lindquist E.A."/>
            <person name="Lipzen A."/>
            <person name="Lundell T."/>
            <person name="Morin E."/>
            <person name="Murat C."/>
            <person name="Riley R."/>
            <person name="Ohm R."/>
            <person name="Sun H."/>
            <person name="Tunlid A."/>
            <person name="Henrissat B."/>
            <person name="Grigoriev I.V."/>
            <person name="Hibbett D.S."/>
            <person name="Martin F."/>
        </authorList>
    </citation>
    <scope>NUCLEOTIDE SEQUENCE [LARGE SCALE GENOMIC DNA]</scope>
    <source>
        <strain evidence="3">LaAM-08-1</strain>
    </source>
</reference>
<feature type="compositionally biased region" description="Low complexity" evidence="1">
    <location>
        <begin position="62"/>
        <end position="95"/>
    </location>
</feature>
<gene>
    <name evidence="2" type="ORF">K443DRAFT_104110</name>
</gene>
<evidence type="ECO:0000313" key="2">
    <source>
        <dbReference type="EMBL" id="KIJ98350.1"/>
    </source>
</evidence>
<dbReference type="EMBL" id="KN838671">
    <property type="protein sequence ID" value="KIJ98350.1"/>
    <property type="molecule type" value="Genomic_DNA"/>
</dbReference>
<evidence type="ECO:0000313" key="3">
    <source>
        <dbReference type="Proteomes" id="UP000054477"/>
    </source>
</evidence>
<reference evidence="2 3" key="1">
    <citation type="submission" date="2014-04" db="EMBL/GenBank/DDBJ databases">
        <authorList>
            <consortium name="DOE Joint Genome Institute"/>
            <person name="Kuo A."/>
            <person name="Kohler A."/>
            <person name="Nagy L.G."/>
            <person name="Floudas D."/>
            <person name="Copeland A."/>
            <person name="Barry K.W."/>
            <person name="Cichocki N."/>
            <person name="Veneault-Fourrey C."/>
            <person name="LaButti K."/>
            <person name="Lindquist E.A."/>
            <person name="Lipzen A."/>
            <person name="Lundell T."/>
            <person name="Morin E."/>
            <person name="Murat C."/>
            <person name="Sun H."/>
            <person name="Tunlid A."/>
            <person name="Henrissat B."/>
            <person name="Grigoriev I.V."/>
            <person name="Hibbett D.S."/>
            <person name="Martin F."/>
            <person name="Nordberg H.P."/>
            <person name="Cantor M.N."/>
            <person name="Hua S.X."/>
        </authorList>
    </citation>
    <scope>NUCLEOTIDE SEQUENCE [LARGE SCALE GENOMIC DNA]</scope>
    <source>
        <strain evidence="2 3">LaAM-08-1</strain>
    </source>
</reference>
<proteinExistence type="predicted"/>
<dbReference type="AlphaFoldDB" id="A0A0C9WZP2"/>
<accession>A0A0C9WZP2</accession>
<sequence length="207" mass="22619">MPGDRSSVRVSRKRKATLTPSPQSSPPSEVQVLDLTITPKASARKRHLPSLTPLTIPVVTIPDSPITSSTSPSSLWTSSVSQGPSSSSSFALTSPSSPPVPSSPSSIPSPNLTSSHKSSSKWPAHCYVVDMRDAFEKIDSQEMRKRFGTLEEQLEHVFGCKVKLATYYNVRTRWKAASEDHREEAVAGGRTPAGRWSVFARQYPLKQ</sequence>
<dbReference type="OrthoDB" id="2688096at2759"/>
<evidence type="ECO:0000256" key="1">
    <source>
        <dbReference type="SAM" id="MobiDB-lite"/>
    </source>
</evidence>
<keyword evidence="3" id="KW-1185">Reference proteome</keyword>
<feature type="region of interest" description="Disordered" evidence="1">
    <location>
        <begin position="1"/>
        <end position="119"/>
    </location>
</feature>
<dbReference type="HOGENOM" id="CLU_1326560_0_0_1"/>